<evidence type="ECO:0000259" key="3">
    <source>
        <dbReference type="PROSITE" id="PS51186"/>
    </source>
</evidence>
<reference evidence="5" key="1">
    <citation type="journal article" date="2019" name="Int. J. Syst. Evol. Microbiol.">
        <title>The Global Catalogue of Microorganisms (GCM) 10K type strain sequencing project: providing services to taxonomists for standard genome sequencing and annotation.</title>
        <authorList>
            <consortium name="The Broad Institute Genomics Platform"/>
            <consortium name="The Broad Institute Genome Sequencing Center for Infectious Disease"/>
            <person name="Wu L."/>
            <person name="Ma J."/>
        </authorList>
    </citation>
    <scope>NUCLEOTIDE SEQUENCE [LARGE SCALE GENOMIC DNA]</scope>
    <source>
        <strain evidence="5">CCUG 53915</strain>
    </source>
</reference>
<protein>
    <submittedName>
        <fullName evidence="4">GNAT family N-acetyltransferase</fullName>
        <ecNumber evidence="4">2.3.-.-</ecNumber>
    </submittedName>
</protein>
<dbReference type="Proteomes" id="UP001597231">
    <property type="component" value="Unassembled WGS sequence"/>
</dbReference>
<accession>A0ABW3TVP5</accession>
<keyword evidence="2 4" id="KW-0012">Acyltransferase</keyword>
<organism evidence="4 5">
    <name type="scientific">Sporosarcina contaminans</name>
    <dbReference type="NCBI Taxonomy" id="633403"/>
    <lineage>
        <taxon>Bacteria</taxon>
        <taxon>Bacillati</taxon>
        <taxon>Bacillota</taxon>
        <taxon>Bacilli</taxon>
        <taxon>Bacillales</taxon>
        <taxon>Caryophanaceae</taxon>
        <taxon>Sporosarcina</taxon>
    </lineage>
</organism>
<keyword evidence="1 4" id="KW-0808">Transferase</keyword>
<name>A0ABW3TVP5_9BACL</name>
<evidence type="ECO:0000313" key="4">
    <source>
        <dbReference type="EMBL" id="MFD1204568.1"/>
    </source>
</evidence>
<dbReference type="PANTHER" id="PTHR43877">
    <property type="entry name" value="AMINOALKYLPHOSPHONATE N-ACETYLTRANSFERASE-RELATED-RELATED"/>
    <property type="match status" value="1"/>
</dbReference>
<dbReference type="EMBL" id="JBHTLT010000027">
    <property type="protein sequence ID" value="MFD1204568.1"/>
    <property type="molecule type" value="Genomic_DNA"/>
</dbReference>
<evidence type="ECO:0000256" key="2">
    <source>
        <dbReference type="ARBA" id="ARBA00023315"/>
    </source>
</evidence>
<dbReference type="Pfam" id="PF00583">
    <property type="entry name" value="Acetyltransf_1"/>
    <property type="match status" value="1"/>
</dbReference>
<evidence type="ECO:0000256" key="1">
    <source>
        <dbReference type="ARBA" id="ARBA00022679"/>
    </source>
</evidence>
<dbReference type="CDD" id="cd04301">
    <property type="entry name" value="NAT_SF"/>
    <property type="match status" value="1"/>
</dbReference>
<dbReference type="InterPro" id="IPR016181">
    <property type="entry name" value="Acyl_CoA_acyltransferase"/>
</dbReference>
<comment type="caution">
    <text evidence="4">The sequence shown here is derived from an EMBL/GenBank/DDBJ whole genome shotgun (WGS) entry which is preliminary data.</text>
</comment>
<dbReference type="GO" id="GO:0016746">
    <property type="term" value="F:acyltransferase activity"/>
    <property type="evidence" value="ECO:0007669"/>
    <property type="project" value="UniProtKB-KW"/>
</dbReference>
<feature type="domain" description="N-acetyltransferase" evidence="3">
    <location>
        <begin position="4"/>
        <end position="163"/>
    </location>
</feature>
<keyword evidence="5" id="KW-1185">Reference proteome</keyword>
<dbReference type="RefSeq" id="WP_381479991.1">
    <property type="nucleotide sequence ID" value="NZ_JBHTLT010000027.1"/>
</dbReference>
<dbReference type="PANTHER" id="PTHR43877:SF2">
    <property type="entry name" value="AMINOALKYLPHOSPHONATE N-ACETYLTRANSFERASE-RELATED"/>
    <property type="match status" value="1"/>
</dbReference>
<dbReference type="Gene3D" id="3.40.630.30">
    <property type="match status" value="1"/>
</dbReference>
<dbReference type="InterPro" id="IPR000182">
    <property type="entry name" value="GNAT_dom"/>
</dbReference>
<dbReference type="SUPFAM" id="SSF55729">
    <property type="entry name" value="Acyl-CoA N-acyltransferases (Nat)"/>
    <property type="match status" value="1"/>
</dbReference>
<dbReference type="PROSITE" id="PS51186">
    <property type="entry name" value="GNAT"/>
    <property type="match status" value="1"/>
</dbReference>
<sequence>MKTYKIRKAEEKEVATIIDLLKEVASWLRNNDINQWGFLLEGGEDEEITEAVINGDTYVACHDDEIIATVTLYSQKSEWDQHVWGTEDDPEALYLHRLAVRPQYMKNGIGKEILNWVDENLKNTIRLDCVAHNPKLCAYYERNGYSLIGTTADGHSKFQKLHEEGSTNESNDITVTK</sequence>
<dbReference type="InterPro" id="IPR050832">
    <property type="entry name" value="Bact_Acetyltransf"/>
</dbReference>
<proteinExistence type="predicted"/>
<gene>
    <name evidence="4" type="ORF">ACFQ38_05510</name>
</gene>
<dbReference type="EC" id="2.3.-.-" evidence="4"/>
<evidence type="ECO:0000313" key="5">
    <source>
        <dbReference type="Proteomes" id="UP001597231"/>
    </source>
</evidence>